<comment type="caution">
    <text evidence="1">The sequence shown here is derived from an EMBL/GenBank/DDBJ whole genome shotgun (WGS) entry which is preliminary data.</text>
</comment>
<dbReference type="Proteomes" id="UP000003434">
    <property type="component" value="Unassembled WGS sequence"/>
</dbReference>
<dbReference type="eggNOG" id="ENOG502Z9IV">
    <property type="taxonomic scope" value="Bacteria"/>
</dbReference>
<dbReference type="AlphaFoldDB" id="E6LM76"/>
<dbReference type="EMBL" id="AEPW01000045">
    <property type="protein sequence ID" value="EFU77062.1"/>
    <property type="molecule type" value="Genomic_DNA"/>
</dbReference>
<name>E6LM76_9FIRM</name>
<sequence>MVTGIDSFKEWFKGSEEQYAIIGGTECDILMTEEGLDFRATKDIDLVLIIEAVDANFVKKFWEYVNQAGYEH</sequence>
<protein>
    <submittedName>
        <fullName evidence="1">Uncharacterized protein</fullName>
    </submittedName>
</protein>
<evidence type="ECO:0000313" key="1">
    <source>
        <dbReference type="EMBL" id="EFU77062.1"/>
    </source>
</evidence>
<dbReference type="HOGENOM" id="CLU_2845543_0_0_9"/>
<evidence type="ECO:0000313" key="2">
    <source>
        <dbReference type="Proteomes" id="UP000003434"/>
    </source>
</evidence>
<proteinExistence type="predicted"/>
<accession>E6LM76</accession>
<reference evidence="1 2" key="1">
    <citation type="submission" date="2010-12" db="EMBL/GenBank/DDBJ databases">
        <authorList>
            <person name="Muzny D."/>
            <person name="Qin X."/>
            <person name="Deng J."/>
            <person name="Jiang H."/>
            <person name="Liu Y."/>
            <person name="Qu J."/>
            <person name="Song X.-Z."/>
            <person name="Zhang L."/>
            <person name="Thornton R."/>
            <person name="Coyle M."/>
            <person name="Francisco L."/>
            <person name="Jackson L."/>
            <person name="Javaid M."/>
            <person name="Korchina V."/>
            <person name="Kovar C."/>
            <person name="Mata R."/>
            <person name="Mathew T."/>
            <person name="Ngo R."/>
            <person name="Nguyen L."/>
            <person name="Nguyen N."/>
            <person name="Okwuonu G."/>
            <person name="Ongeri F."/>
            <person name="Pham C."/>
            <person name="Simmons D."/>
            <person name="Wilczek-Boney K."/>
            <person name="Hale W."/>
            <person name="Jakkamsetti A."/>
            <person name="Pham P."/>
            <person name="Ruth R."/>
            <person name="San Lucas F."/>
            <person name="Warren J."/>
            <person name="Zhang J."/>
            <person name="Zhao Z."/>
            <person name="Zhou C."/>
            <person name="Zhu D."/>
            <person name="Lee S."/>
            <person name="Bess C."/>
            <person name="Blankenburg K."/>
            <person name="Forbes L."/>
            <person name="Fu Q."/>
            <person name="Gubbala S."/>
            <person name="Hirani K."/>
            <person name="Jayaseelan J.C."/>
            <person name="Lara F."/>
            <person name="Munidasa M."/>
            <person name="Palculict T."/>
            <person name="Patil S."/>
            <person name="Pu L.-L."/>
            <person name="Saada N."/>
            <person name="Tang L."/>
            <person name="Weissenberger G."/>
            <person name="Zhu Y."/>
            <person name="Hemphill L."/>
            <person name="Shang Y."/>
            <person name="Youmans B."/>
            <person name="Ayvaz T."/>
            <person name="Ross M."/>
            <person name="Santibanez J."/>
            <person name="Aqrawi P."/>
            <person name="Gross S."/>
            <person name="Joshi V."/>
            <person name="Fowler G."/>
            <person name="Nazareth L."/>
            <person name="Reid J."/>
            <person name="Worley K."/>
            <person name="Petrosino J."/>
            <person name="Highlander S."/>
            <person name="Gibbs R."/>
        </authorList>
    </citation>
    <scope>NUCLEOTIDE SEQUENCE [LARGE SCALE GENOMIC DNA]</scope>
    <source>
        <strain evidence="1 2">DSM 3986</strain>
    </source>
</reference>
<organism evidence="1 2">
    <name type="scientific">Lachnoanaerobaculum saburreum DSM 3986</name>
    <dbReference type="NCBI Taxonomy" id="887325"/>
    <lineage>
        <taxon>Bacteria</taxon>
        <taxon>Bacillati</taxon>
        <taxon>Bacillota</taxon>
        <taxon>Clostridia</taxon>
        <taxon>Lachnospirales</taxon>
        <taxon>Lachnospiraceae</taxon>
        <taxon>Lachnoanaerobaculum</taxon>
    </lineage>
</organism>
<dbReference type="RefSeq" id="WP_008750829.1">
    <property type="nucleotide sequence ID" value="NZ_GL622296.1"/>
</dbReference>
<gene>
    <name evidence="1" type="ORF">HMPREF0381_1061</name>
</gene>